<evidence type="ECO:0000313" key="2">
    <source>
        <dbReference type="Proteomes" id="UP001234297"/>
    </source>
</evidence>
<comment type="caution">
    <text evidence="1">The sequence shown here is derived from an EMBL/GenBank/DDBJ whole genome shotgun (WGS) entry which is preliminary data.</text>
</comment>
<organism evidence="1 2">
    <name type="scientific">Persea americana</name>
    <name type="common">Avocado</name>
    <dbReference type="NCBI Taxonomy" id="3435"/>
    <lineage>
        <taxon>Eukaryota</taxon>
        <taxon>Viridiplantae</taxon>
        <taxon>Streptophyta</taxon>
        <taxon>Embryophyta</taxon>
        <taxon>Tracheophyta</taxon>
        <taxon>Spermatophyta</taxon>
        <taxon>Magnoliopsida</taxon>
        <taxon>Magnoliidae</taxon>
        <taxon>Laurales</taxon>
        <taxon>Lauraceae</taxon>
        <taxon>Persea</taxon>
    </lineage>
</organism>
<name>A0ACC2L1H1_PERAE</name>
<accession>A0ACC2L1H1</accession>
<keyword evidence="2" id="KW-1185">Reference proteome</keyword>
<protein>
    <submittedName>
        <fullName evidence="1">Uncharacterized protein</fullName>
    </submittedName>
</protein>
<evidence type="ECO:0000313" key="1">
    <source>
        <dbReference type="EMBL" id="KAJ8627386.1"/>
    </source>
</evidence>
<gene>
    <name evidence="1" type="ORF">MRB53_020693</name>
</gene>
<dbReference type="EMBL" id="CM056814">
    <property type="protein sequence ID" value="KAJ8627386.1"/>
    <property type="molecule type" value="Genomic_DNA"/>
</dbReference>
<reference evidence="1 2" key="1">
    <citation type="journal article" date="2022" name="Hortic Res">
        <title>A haplotype resolved chromosomal level avocado genome allows analysis of novel avocado genes.</title>
        <authorList>
            <person name="Nath O."/>
            <person name="Fletcher S.J."/>
            <person name="Hayward A."/>
            <person name="Shaw L.M."/>
            <person name="Masouleh A.K."/>
            <person name="Furtado A."/>
            <person name="Henry R.J."/>
            <person name="Mitter N."/>
        </authorList>
    </citation>
    <scope>NUCLEOTIDE SEQUENCE [LARGE SCALE GENOMIC DNA]</scope>
    <source>
        <strain evidence="2">cv. Hass</strain>
    </source>
</reference>
<proteinExistence type="predicted"/>
<dbReference type="Proteomes" id="UP001234297">
    <property type="component" value="Chromosome 6"/>
</dbReference>
<sequence length="91" mass="9656">MRLTLGFPSLLNQSVSSKLARPVPSSHSPLLQSQYSSPPHLDHRSTSVHSGNRPPTCQRLSYGMDGHFTQPASTARACAPSGLATSNLQSG</sequence>